<gene>
    <name evidence="3" type="ORF">E2C01_016531</name>
</gene>
<feature type="region of interest" description="Disordered" evidence="1">
    <location>
        <begin position="56"/>
        <end position="75"/>
    </location>
</feature>
<keyword evidence="2" id="KW-1133">Transmembrane helix</keyword>
<keyword evidence="2" id="KW-0812">Transmembrane</keyword>
<keyword evidence="2" id="KW-0472">Membrane</keyword>
<comment type="caution">
    <text evidence="3">The sequence shown here is derived from an EMBL/GenBank/DDBJ whole genome shotgun (WGS) entry which is preliminary data.</text>
</comment>
<evidence type="ECO:0000256" key="2">
    <source>
        <dbReference type="SAM" id="Phobius"/>
    </source>
</evidence>
<sequence length="154" mass="16543">MMKLEAKANVAVVVVVVEVVVALVVVGGGARRGEGRGLLSLSLRGASSLSSLVNIPEEASTPDTQSTISRETNTLDKSRRWHLQNCLQGLHRARQRLRRGASCRPPPPPRPEGNAFFPEGPALVFSTVITFLIPLPGAPGGKEEVEKEEEKEGE</sequence>
<feature type="compositionally biased region" description="Polar residues" evidence="1">
    <location>
        <begin position="61"/>
        <end position="72"/>
    </location>
</feature>
<evidence type="ECO:0000313" key="4">
    <source>
        <dbReference type="Proteomes" id="UP000324222"/>
    </source>
</evidence>
<proteinExistence type="predicted"/>
<dbReference type="EMBL" id="VSRR010001211">
    <property type="protein sequence ID" value="MPC23481.1"/>
    <property type="molecule type" value="Genomic_DNA"/>
</dbReference>
<evidence type="ECO:0000313" key="3">
    <source>
        <dbReference type="EMBL" id="MPC23481.1"/>
    </source>
</evidence>
<reference evidence="3 4" key="1">
    <citation type="submission" date="2019-05" db="EMBL/GenBank/DDBJ databases">
        <title>Another draft genome of Portunus trituberculatus and its Hox gene families provides insights of decapod evolution.</title>
        <authorList>
            <person name="Jeong J.-H."/>
            <person name="Song I."/>
            <person name="Kim S."/>
            <person name="Choi T."/>
            <person name="Kim D."/>
            <person name="Ryu S."/>
            <person name="Kim W."/>
        </authorList>
    </citation>
    <scope>NUCLEOTIDE SEQUENCE [LARGE SCALE GENOMIC DNA]</scope>
    <source>
        <tissue evidence="3">Muscle</tissue>
    </source>
</reference>
<keyword evidence="4" id="KW-1185">Reference proteome</keyword>
<organism evidence="3 4">
    <name type="scientific">Portunus trituberculatus</name>
    <name type="common">Swimming crab</name>
    <name type="synonym">Neptunus trituberculatus</name>
    <dbReference type="NCBI Taxonomy" id="210409"/>
    <lineage>
        <taxon>Eukaryota</taxon>
        <taxon>Metazoa</taxon>
        <taxon>Ecdysozoa</taxon>
        <taxon>Arthropoda</taxon>
        <taxon>Crustacea</taxon>
        <taxon>Multicrustacea</taxon>
        <taxon>Malacostraca</taxon>
        <taxon>Eumalacostraca</taxon>
        <taxon>Eucarida</taxon>
        <taxon>Decapoda</taxon>
        <taxon>Pleocyemata</taxon>
        <taxon>Brachyura</taxon>
        <taxon>Eubrachyura</taxon>
        <taxon>Portunoidea</taxon>
        <taxon>Portunidae</taxon>
        <taxon>Portuninae</taxon>
        <taxon>Portunus</taxon>
    </lineage>
</organism>
<accession>A0A5B7DPA6</accession>
<dbReference type="Proteomes" id="UP000324222">
    <property type="component" value="Unassembled WGS sequence"/>
</dbReference>
<evidence type="ECO:0000256" key="1">
    <source>
        <dbReference type="SAM" id="MobiDB-lite"/>
    </source>
</evidence>
<protein>
    <submittedName>
        <fullName evidence="3">Uncharacterized protein</fullName>
    </submittedName>
</protein>
<dbReference type="AlphaFoldDB" id="A0A5B7DPA6"/>
<name>A0A5B7DPA6_PORTR</name>
<feature type="region of interest" description="Disordered" evidence="1">
    <location>
        <begin position="97"/>
        <end position="118"/>
    </location>
</feature>
<feature type="transmembrane region" description="Helical" evidence="2">
    <location>
        <begin position="6"/>
        <end position="26"/>
    </location>
</feature>